<gene>
    <name evidence="2" type="ORF">FPANT_12933</name>
</gene>
<feature type="non-terminal residue" evidence="2">
    <location>
        <position position="1"/>
    </location>
</feature>
<keyword evidence="3" id="KW-1185">Reference proteome</keyword>
<protein>
    <submittedName>
        <fullName evidence="2">Uncharacterized protein</fullName>
    </submittedName>
</protein>
<organism evidence="2 3">
    <name type="scientific">Fusarium pseudoanthophilum</name>
    <dbReference type="NCBI Taxonomy" id="48495"/>
    <lineage>
        <taxon>Eukaryota</taxon>
        <taxon>Fungi</taxon>
        <taxon>Dikarya</taxon>
        <taxon>Ascomycota</taxon>
        <taxon>Pezizomycotina</taxon>
        <taxon>Sordariomycetes</taxon>
        <taxon>Hypocreomycetidae</taxon>
        <taxon>Hypocreales</taxon>
        <taxon>Nectriaceae</taxon>
        <taxon>Fusarium</taxon>
        <taxon>Fusarium fujikuroi species complex</taxon>
    </lineage>
</organism>
<feature type="compositionally biased region" description="Polar residues" evidence="1">
    <location>
        <begin position="145"/>
        <end position="157"/>
    </location>
</feature>
<name>A0A8H5KGB6_9HYPO</name>
<dbReference type="EMBL" id="JAAOAR010000889">
    <property type="protein sequence ID" value="KAF5572642.1"/>
    <property type="molecule type" value="Genomic_DNA"/>
</dbReference>
<evidence type="ECO:0000313" key="3">
    <source>
        <dbReference type="Proteomes" id="UP000544095"/>
    </source>
</evidence>
<feature type="region of interest" description="Disordered" evidence="1">
    <location>
        <begin position="132"/>
        <end position="157"/>
    </location>
</feature>
<proteinExistence type="predicted"/>
<accession>A0A8H5KGB6</accession>
<evidence type="ECO:0000313" key="2">
    <source>
        <dbReference type="EMBL" id="KAF5572642.1"/>
    </source>
</evidence>
<dbReference type="AlphaFoldDB" id="A0A8H5KGB6"/>
<dbReference type="Proteomes" id="UP000544095">
    <property type="component" value="Unassembled WGS sequence"/>
</dbReference>
<evidence type="ECO:0000256" key="1">
    <source>
        <dbReference type="SAM" id="MobiDB-lite"/>
    </source>
</evidence>
<reference evidence="2 3" key="1">
    <citation type="submission" date="2020-05" db="EMBL/GenBank/DDBJ databases">
        <title>Identification and distribution of gene clusters putatively required for synthesis of sphingolipid metabolism inhibitors in phylogenetically diverse species of the filamentous fungus Fusarium.</title>
        <authorList>
            <person name="Kim H.-S."/>
            <person name="Busman M."/>
            <person name="Brown D.W."/>
            <person name="Divon H."/>
            <person name="Uhlig S."/>
            <person name="Proctor R.H."/>
        </authorList>
    </citation>
    <scope>NUCLEOTIDE SEQUENCE [LARGE SCALE GENOMIC DNA]</scope>
    <source>
        <strain evidence="2 3">NRRL 25211</strain>
    </source>
</reference>
<sequence>MDTSRANSRGTGIFRICELQRPEWRRSRWSFVLQKAPREVVLDLQGKDAGQDDQSLYGVLENHLDLIFGETVSAQMRSADQRGKLNELGPGTIISAPFITKSLAFHPVIPAALLIPSTADSAKRYISYLAPEPSLGMPLSRKGSEQATSDAGQPQAR</sequence>
<comment type="caution">
    <text evidence="2">The sequence shown here is derived from an EMBL/GenBank/DDBJ whole genome shotgun (WGS) entry which is preliminary data.</text>
</comment>